<dbReference type="AlphaFoldDB" id="A0A1M4Z7U7"/>
<evidence type="ECO:0000256" key="3">
    <source>
        <dbReference type="ARBA" id="ARBA00022691"/>
    </source>
</evidence>
<dbReference type="Gene3D" id="3.40.50.150">
    <property type="entry name" value="Vaccinia Virus protein VP39"/>
    <property type="match status" value="1"/>
</dbReference>
<name>A0A1M4Z7U7_STRHI</name>
<accession>A0A1M4Z7U7</accession>
<feature type="binding site" evidence="5">
    <location>
        <position position="103"/>
    </location>
    <ligand>
        <name>S-adenosyl-L-methionine</name>
        <dbReference type="ChEBI" id="CHEBI:59789"/>
    </ligand>
</feature>
<keyword evidence="1 5" id="KW-0489">Methyltransferase</keyword>
<dbReference type="SMART" id="SM00650">
    <property type="entry name" value="rADc"/>
    <property type="match status" value="1"/>
</dbReference>
<dbReference type="GO" id="GO:0000179">
    <property type="term" value="F:rRNA (adenine-N6,N6-)-dimethyltransferase activity"/>
    <property type="evidence" value="ECO:0007669"/>
    <property type="project" value="UniProtKB-UniRule"/>
</dbReference>
<dbReference type="InterPro" id="IPR029063">
    <property type="entry name" value="SAM-dependent_MTases_sf"/>
</dbReference>
<organism evidence="7 8">
    <name type="scientific">Streptoalloteichus hindustanus</name>
    <dbReference type="NCBI Taxonomy" id="2017"/>
    <lineage>
        <taxon>Bacteria</taxon>
        <taxon>Bacillati</taxon>
        <taxon>Actinomycetota</taxon>
        <taxon>Actinomycetes</taxon>
        <taxon>Pseudonocardiales</taxon>
        <taxon>Pseudonocardiaceae</taxon>
        <taxon>Streptoalloteichus</taxon>
    </lineage>
</organism>
<keyword evidence="8" id="KW-1185">Reference proteome</keyword>
<dbReference type="STRING" id="2017.SAMN05444320_102634"/>
<feature type="binding site" evidence="5">
    <location>
        <position position="16"/>
    </location>
    <ligand>
        <name>S-adenosyl-L-methionine</name>
        <dbReference type="ChEBI" id="CHEBI:59789"/>
    </ligand>
</feature>
<dbReference type="EMBL" id="FQVN01000002">
    <property type="protein sequence ID" value="SHF14094.1"/>
    <property type="molecule type" value="Genomic_DNA"/>
</dbReference>
<dbReference type="CDD" id="cd02440">
    <property type="entry name" value="AdoMet_MTases"/>
    <property type="match status" value="1"/>
</dbReference>
<dbReference type="Pfam" id="PF00398">
    <property type="entry name" value="RrnaAD"/>
    <property type="match status" value="1"/>
</dbReference>
<dbReference type="InterPro" id="IPR020598">
    <property type="entry name" value="rRNA_Ade_methylase_Trfase_N"/>
</dbReference>
<keyword evidence="4 5" id="KW-0694">RNA-binding</keyword>
<dbReference type="PANTHER" id="PTHR11727:SF7">
    <property type="entry name" value="DIMETHYLADENOSINE TRANSFERASE-RELATED"/>
    <property type="match status" value="1"/>
</dbReference>
<evidence type="ECO:0000256" key="5">
    <source>
        <dbReference type="PROSITE-ProRule" id="PRU01026"/>
    </source>
</evidence>
<evidence type="ECO:0000259" key="6">
    <source>
        <dbReference type="SMART" id="SM00650"/>
    </source>
</evidence>
<feature type="binding site" evidence="5">
    <location>
        <position position="14"/>
    </location>
    <ligand>
        <name>S-adenosyl-L-methionine</name>
        <dbReference type="ChEBI" id="CHEBI:59789"/>
    </ligand>
</feature>
<keyword evidence="2 5" id="KW-0808">Transferase</keyword>
<dbReference type="PROSITE" id="PS51689">
    <property type="entry name" value="SAM_RNA_A_N6_MT"/>
    <property type="match status" value="1"/>
</dbReference>
<evidence type="ECO:0000256" key="2">
    <source>
        <dbReference type="ARBA" id="ARBA00022679"/>
    </source>
</evidence>
<evidence type="ECO:0000256" key="4">
    <source>
        <dbReference type="ARBA" id="ARBA00022884"/>
    </source>
</evidence>
<evidence type="ECO:0000313" key="7">
    <source>
        <dbReference type="EMBL" id="SHF14094.1"/>
    </source>
</evidence>
<dbReference type="SUPFAM" id="SSF53335">
    <property type="entry name" value="S-adenosyl-L-methionine-dependent methyltransferases"/>
    <property type="match status" value="1"/>
</dbReference>
<dbReference type="RefSeq" id="WP_073480837.1">
    <property type="nucleotide sequence ID" value="NZ_FQVN01000002.1"/>
</dbReference>
<dbReference type="PANTHER" id="PTHR11727">
    <property type="entry name" value="DIMETHYLADENOSINE TRANSFERASE"/>
    <property type="match status" value="1"/>
</dbReference>
<feature type="binding site" evidence="5">
    <location>
        <position position="41"/>
    </location>
    <ligand>
        <name>S-adenosyl-L-methionine</name>
        <dbReference type="ChEBI" id="CHEBI:59789"/>
    </ligand>
</feature>
<comment type="similarity">
    <text evidence="5">Belongs to the class I-like SAM-binding methyltransferase superfamily. rRNA adenine N(6)-methyltransferase family.</text>
</comment>
<evidence type="ECO:0000313" key="8">
    <source>
        <dbReference type="Proteomes" id="UP000184501"/>
    </source>
</evidence>
<dbReference type="GO" id="GO:0003723">
    <property type="term" value="F:RNA binding"/>
    <property type="evidence" value="ECO:0007669"/>
    <property type="project" value="UniProtKB-UniRule"/>
</dbReference>
<proteinExistence type="inferred from homology"/>
<protein>
    <submittedName>
        <fullName evidence="7">23S rRNA (Adenine-N6)-dimethyltransferase</fullName>
    </submittedName>
</protein>
<sequence length="272" mass="29964">MPARTLAPNYHGTHFLRSAAVATNLVRASGVGRDHLVVDLGAGGGAITAPLAATGARVLAVERNPKFVETLIDRFSNTANVRVIQGDARTVPLPHRPYQVVANIPFSVSTPLLRRLLQSPRTRLRRADLIVEWGLARRLTRPRPRDLETAWWAARFELALVQRIPRTCFSPSPTVDAAHLSIRPRSGMGSRVLPPLWWLVHAGYTSPQRTVHALVTEVAGARQARRLVRMVGLESNTLADQVTVEQWAGLAQGLAEADTVSWPPLPRRLDRV</sequence>
<dbReference type="InterPro" id="IPR001737">
    <property type="entry name" value="KsgA/Erm"/>
</dbReference>
<feature type="binding site" evidence="5">
    <location>
        <position position="87"/>
    </location>
    <ligand>
        <name>S-adenosyl-L-methionine</name>
        <dbReference type="ChEBI" id="CHEBI:59789"/>
    </ligand>
</feature>
<feature type="domain" description="Ribosomal RNA adenine methylase transferase N-terminal" evidence="6">
    <location>
        <begin position="21"/>
        <end position="186"/>
    </location>
</feature>
<feature type="binding site" evidence="5">
    <location>
        <position position="62"/>
    </location>
    <ligand>
        <name>S-adenosyl-L-methionine</name>
        <dbReference type="ChEBI" id="CHEBI:59789"/>
    </ligand>
</feature>
<dbReference type="Proteomes" id="UP000184501">
    <property type="component" value="Unassembled WGS sequence"/>
</dbReference>
<reference evidence="7 8" key="1">
    <citation type="submission" date="2016-11" db="EMBL/GenBank/DDBJ databases">
        <authorList>
            <person name="Jaros S."/>
            <person name="Januszkiewicz K."/>
            <person name="Wedrychowicz H."/>
        </authorList>
    </citation>
    <scope>NUCLEOTIDE SEQUENCE [LARGE SCALE GENOMIC DNA]</scope>
    <source>
        <strain evidence="7 8">DSM 44523</strain>
    </source>
</reference>
<dbReference type="OrthoDB" id="3616874at2"/>
<keyword evidence="3 5" id="KW-0949">S-adenosyl-L-methionine</keyword>
<evidence type="ECO:0000256" key="1">
    <source>
        <dbReference type="ARBA" id="ARBA00022603"/>
    </source>
</evidence>
<gene>
    <name evidence="7" type="ORF">SAMN05444320_102634</name>
</gene>